<name>A0A2G3DWR6_9FIRM</name>
<dbReference type="Gene3D" id="1.20.120.1220">
    <property type="match status" value="1"/>
</dbReference>
<dbReference type="GO" id="GO:0004190">
    <property type="term" value="F:aspartic-type endopeptidase activity"/>
    <property type="evidence" value="ECO:0007669"/>
    <property type="project" value="InterPro"/>
</dbReference>
<feature type="transmembrane region" description="Helical" evidence="2">
    <location>
        <begin position="79"/>
        <end position="99"/>
    </location>
</feature>
<evidence type="ECO:0000256" key="1">
    <source>
        <dbReference type="ARBA" id="ARBA00005801"/>
    </source>
</evidence>
<feature type="domain" description="Prepilin type IV endopeptidase peptidase" evidence="3">
    <location>
        <begin position="25"/>
        <end position="127"/>
    </location>
</feature>
<accession>A0A2G3DWR6</accession>
<dbReference type="GO" id="GO:0006465">
    <property type="term" value="P:signal peptide processing"/>
    <property type="evidence" value="ECO:0007669"/>
    <property type="project" value="TreeGrafter"/>
</dbReference>
<sequence>MLCNFSQVEFIILPEMEVRKISTFLIWSILTTGCLFDARDYKIPNELIILGYIGGLLLNLHSYQIMGVAIFITKAIWPILLLSLLTVVKGLGAGDVKLFSVMSTMVGAADLVTTFIYSVMIAGVIAIGLCIKNGHIVKRKLHYSYYIAAAFFLLQYKQG</sequence>
<comment type="similarity">
    <text evidence="1">Belongs to the peptidase A24 family.</text>
</comment>
<keyword evidence="2" id="KW-0812">Transmembrane</keyword>
<feature type="transmembrane region" description="Helical" evidence="2">
    <location>
        <begin position="50"/>
        <end position="72"/>
    </location>
</feature>
<gene>
    <name evidence="4" type="ORF">CSX01_05340</name>
</gene>
<evidence type="ECO:0000259" key="3">
    <source>
        <dbReference type="Pfam" id="PF01478"/>
    </source>
</evidence>
<reference evidence="4 5" key="1">
    <citation type="submission" date="2017-10" db="EMBL/GenBank/DDBJ databases">
        <title>Resolving the taxonomy of Roseburia spp., Eubacterium rectale and Agathobacter spp. through phylogenomic analysis.</title>
        <authorList>
            <person name="Sheridan P.O."/>
            <person name="Walker A.W."/>
            <person name="Duncan S.H."/>
            <person name="Scott K.P."/>
            <person name="Toole P.W.O."/>
            <person name="Luis P."/>
            <person name="Flint H.J."/>
        </authorList>
    </citation>
    <scope>NUCLEOTIDE SEQUENCE [LARGE SCALE GENOMIC DNA]</scope>
    <source>
        <strain evidence="4 5">JK626</strain>
    </source>
</reference>
<reference evidence="4 5" key="2">
    <citation type="submission" date="2017-10" db="EMBL/GenBank/DDBJ databases">
        <authorList>
            <person name="Banno H."/>
            <person name="Chua N.-H."/>
        </authorList>
    </citation>
    <scope>NUCLEOTIDE SEQUENCE [LARGE SCALE GENOMIC DNA]</scope>
    <source>
        <strain evidence="4 5">JK626</strain>
    </source>
</reference>
<dbReference type="PANTHER" id="PTHR30487:SF0">
    <property type="entry name" value="PREPILIN LEADER PEPTIDASE_N-METHYLTRANSFERASE-RELATED"/>
    <property type="match status" value="1"/>
</dbReference>
<evidence type="ECO:0000313" key="4">
    <source>
        <dbReference type="EMBL" id="PHU35391.1"/>
    </source>
</evidence>
<keyword evidence="2" id="KW-0472">Membrane</keyword>
<dbReference type="PANTHER" id="PTHR30487">
    <property type="entry name" value="TYPE 4 PREPILIN-LIKE PROTEINS LEADER PEPTIDE-PROCESSING ENZYME"/>
    <property type="match status" value="1"/>
</dbReference>
<dbReference type="InterPro" id="IPR000045">
    <property type="entry name" value="Prepilin_IV_endopep_pep"/>
</dbReference>
<dbReference type="EMBL" id="PDYF01000010">
    <property type="protein sequence ID" value="PHU35391.1"/>
    <property type="molecule type" value="Genomic_DNA"/>
</dbReference>
<dbReference type="AlphaFoldDB" id="A0A2G3DWR6"/>
<comment type="caution">
    <text evidence="4">The sequence shown here is derived from an EMBL/GenBank/DDBJ whole genome shotgun (WGS) entry which is preliminary data.</text>
</comment>
<proteinExistence type="inferred from homology"/>
<organism evidence="4 5">
    <name type="scientific">Pseudobutyrivibrio ruminis</name>
    <dbReference type="NCBI Taxonomy" id="46206"/>
    <lineage>
        <taxon>Bacteria</taxon>
        <taxon>Bacillati</taxon>
        <taxon>Bacillota</taxon>
        <taxon>Clostridia</taxon>
        <taxon>Lachnospirales</taxon>
        <taxon>Lachnospiraceae</taxon>
        <taxon>Pseudobutyrivibrio</taxon>
    </lineage>
</organism>
<evidence type="ECO:0000256" key="2">
    <source>
        <dbReference type="SAM" id="Phobius"/>
    </source>
</evidence>
<evidence type="ECO:0000313" key="5">
    <source>
        <dbReference type="Proteomes" id="UP000225889"/>
    </source>
</evidence>
<feature type="transmembrane region" description="Helical" evidence="2">
    <location>
        <begin position="111"/>
        <end position="131"/>
    </location>
</feature>
<dbReference type="InterPro" id="IPR050882">
    <property type="entry name" value="Prepilin_peptidase/N-MTase"/>
</dbReference>
<keyword evidence="2" id="KW-1133">Transmembrane helix</keyword>
<dbReference type="Proteomes" id="UP000225889">
    <property type="component" value="Unassembled WGS sequence"/>
</dbReference>
<feature type="transmembrane region" description="Helical" evidence="2">
    <location>
        <begin position="21"/>
        <end position="38"/>
    </location>
</feature>
<dbReference type="GO" id="GO:0005886">
    <property type="term" value="C:plasma membrane"/>
    <property type="evidence" value="ECO:0007669"/>
    <property type="project" value="TreeGrafter"/>
</dbReference>
<protein>
    <recommendedName>
        <fullName evidence="3">Prepilin type IV endopeptidase peptidase domain-containing protein</fullName>
    </recommendedName>
</protein>
<dbReference type="Pfam" id="PF01478">
    <property type="entry name" value="Peptidase_A24"/>
    <property type="match status" value="1"/>
</dbReference>